<organism evidence="1">
    <name type="scientific">marine metagenome</name>
    <dbReference type="NCBI Taxonomy" id="408172"/>
    <lineage>
        <taxon>unclassified sequences</taxon>
        <taxon>metagenomes</taxon>
        <taxon>ecological metagenomes</taxon>
    </lineage>
</organism>
<evidence type="ECO:0000313" key="1">
    <source>
        <dbReference type="EMBL" id="SVD84627.1"/>
    </source>
</evidence>
<sequence length="57" mass="6338">MTGGYFKNGLFLSFTVISETNNKVIKTPKVLVEKQGFSSSDPGAIRTHGQWLKRPLI</sequence>
<protein>
    <submittedName>
        <fullName evidence="1">Uncharacterized protein</fullName>
    </submittedName>
</protein>
<name>A0A382YMT5_9ZZZZ</name>
<gene>
    <name evidence="1" type="ORF">METZ01_LOCUS437481</name>
</gene>
<proteinExistence type="predicted"/>
<accession>A0A382YMT5</accession>
<dbReference type="EMBL" id="UINC01177151">
    <property type="protein sequence ID" value="SVD84627.1"/>
    <property type="molecule type" value="Genomic_DNA"/>
</dbReference>
<dbReference type="AlphaFoldDB" id="A0A382YMT5"/>
<reference evidence="1" key="1">
    <citation type="submission" date="2018-05" db="EMBL/GenBank/DDBJ databases">
        <authorList>
            <person name="Lanie J.A."/>
            <person name="Ng W.-L."/>
            <person name="Kazmierczak K.M."/>
            <person name="Andrzejewski T.M."/>
            <person name="Davidsen T.M."/>
            <person name="Wayne K.J."/>
            <person name="Tettelin H."/>
            <person name="Glass J.I."/>
            <person name="Rusch D."/>
            <person name="Podicherti R."/>
            <person name="Tsui H.-C.T."/>
            <person name="Winkler M.E."/>
        </authorList>
    </citation>
    <scope>NUCLEOTIDE SEQUENCE</scope>
</reference>